<dbReference type="Proteomes" id="UP000034681">
    <property type="component" value="Unassembled WGS sequence"/>
</dbReference>
<dbReference type="eggNOG" id="ENOG50319HC">
    <property type="taxonomic scope" value="Bacteria"/>
</dbReference>
<evidence type="ECO:0000313" key="2">
    <source>
        <dbReference type="Proteomes" id="UP000034681"/>
    </source>
</evidence>
<accession>A0A0M2Q0U9</accession>
<gene>
    <name evidence="1" type="ORF">PROH_00335</name>
</gene>
<comment type="caution">
    <text evidence="1">The sequence shown here is derived from an EMBL/GenBank/DDBJ whole genome shotgun (WGS) entry which is preliminary data.</text>
</comment>
<dbReference type="EMBL" id="AJTX02000002">
    <property type="protein sequence ID" value="KKJ00933.1"/>
    <property type="molecule type" value="Genomic_DNA"/>
</dbReference>
<keyword evidence="2" id="KW-1185">Reference proteome</keyword>
<proteinExistence type="predicted"/>
<evidence type="ECO:0000313" key="1">
    <source>
        <dbReference type="EMBL" id="KKJ00933.1"/>
    </source>
</evidence>
<name>A0A0M2Q0U9_PROHO</name>
<dbReference type="RefSeq" id="WP_026099693.1">
    <property type="nucleotide sequence ID" value="NZ_KB235941.1"/>
</dbReference>
<organism evidence="1 2">
    <name type="scientific">Prochlorothrix hollandica PCC 9006 = CALU 1027</name>
    <dbReference type="NCBI Taxonomy" id="317619"/>
    <lineage>
        <taxon>Bacteria</taxon>
        <taxon>Bacillati</taxon>
        <taxon>Cyanobacteriota</taxon>
        <taxon>Cyanophyceae</taxon>
        <taxon>Prochlorotrichales</taxon>
        <taxon>Prochlorotrichaceae</taxon>
        <taxon>Prochlorothrix</taxon>
    </lineage>
</organism>
<reference evidence="1" key="1">
    <citation type="submission" date="2012-04" db="EMBL/GenBank/DDBJ databases">
        <authorList>
            <person name="Borisov I.G."/>
            <person name="Ivanikova N.V."/>
            <person name="Pinevich A.V."/>
        </authorList>
    </citation>
    <scope>NUCLEOTIDE SEQUENCE [LARGE SCALE GENOMIC DNA]</scope>
    <source>
        <strain evidence="1">CALU 1027</strain>
    </source>
</reference>
<protein>
    <submittedName>
        <fullName evidence="1">Uncharacterized protein</fullName>
    </submittedName>
</protein>
<sequence length="147" mass="16985">MISEDKPRRRRCDRNRNRSKRRGVFCPIHGCYLDSSSAKYSLFAHEPGQLQERGMGRQSANLVVATYGTVPLTGEWLECFWCKACERVEWYHVRLKDKTYNLSVAPVELWQQATGVLNPNGNPSVGEFTRREARMKGVHGMKTYNFL</sequence>
<dbReference type="OrthoDB" id="515405at2"/>
<dbReference type="AlphaFoldDB" id="A0A0M2Q0U9"/>